<evidence type="ECO:0000313" key="10">
    <source>
        <dbReference type="EMBL" id="KAF0306936.1"/>
    </source>
</evidence>
<gene>
    <name evidence="10" type="primary">GRIK4_0</name>
    <name evidence="10" type="ORF">FJT64_021629</name>
</gene>
<keyword evidence="6 10" id="KW-0675">Receptor</keyword>
<feature type="transmembrane region" description="Helical" evidence="8">
    <location>
        <begin position="372"/>
        <end position="391"/>
    </location>
</feature>
<evidence type="ECO:0000256" key="8">
    <source>
        <dbReference type="SAM" id="Phobius"/>
    </source>
</evidence>
<organism evidence="10 11">
    <name type="scientific">Amphibalanus amphitrite</name>
    <name type="common">Striped barnacle</name>
    <name type="synonym">Balanus amphitrite</name>
    <dbReference type="NCBI Taxonomy" id="1232801"/>
    <lineage>
        <taxon>Eukaryota</taxon>
        <taxon>Metazoa</taxon>
        <taxon>Ecdysozoa</taxon>
        <taxon>Arthropoda</taxon>
        <taxon>Crustacea</taxon>
        <taxon>Multicrustacea</taxon>
        <taxon>Cirripedia</taxon>
        <taxon>Thoracica</taxon>
        <taxon>Thoracicalcarea</taxon>
        <taxon>Balanomorpha</taxon>
        <taxon>Balanoidea</taxon>
        <taxon>Balanidae</taxon>
        <taxon>Amphibalaninae</taxon>
        <taxon>Amphibalanus</taxon>
    </lineage>
</organism>
<dbReference type="Proteomes" id="UP000440578">
    <property type="component" value="Unassembled WGS sequence"/>
</dbReference>
<evidence type="ECO:0000256" key="6">
    <source>
        <dbReference type="ARBA" id="ARBA00023170"/>
    </source>
</evidence>
<dbReference type="SUPFAM" id="SSF53850">
    <property type="entry name" value="Periplasmic binding protein-like II"/>
    <property type="match status" value="1"/>
</dbReference>
<evidence type="ECO:0000256" key="9">
    <source>
        <dbReference type="SAM" id="SignalP"/>
    </source>
</evidence>
<evidence type="ECO:0000256" key="2">
    <source>
        <dbReference type="ARBA" id="ARBA00022475"/>
    </source>
</evidence>
<dbReference type="EMBL" id="VIIS01000621">
    <property type="protein sequence ID" value="KAF0306936.1"/>
    <property type="molecule type" value="Genomic_DNA"/>
</dbReference>
<keyword evidence="11" id="KW-1185">Reference proteome</keyword>
<dbReference type="Gene3D" id="1.10.287.70">
    <property type="match status" value="1"/>
</dbReference>
<dbReference type="GO" id="GO:0005886">
    <property type="term" value="C:plasma membrane"/>
    <property type="evidence" value="ECO:0007669"/>
    <property type="project" value="UniProtKB-SubCell"/>
</dbReference>
<accession>A0A6A4WHK1</accession>
<feature type="transmembrane region" description="Helical" evidence="8">
    <location>
        <begin position="303"/>
        <end position="330"/>
    </location>
</feature>
<dbReference type="InterPro" id="IPR052192">
    <property type="entry name" value="Insect_Ionotropic_Sensory_Rcpt"/>
</dbReference>
<comment type="subcellular location">
    <subcellularLocation>
        <location evidence="1">Cell membrane</location>
        <topology evidence="1">Multi-pass membrane protein</topology>
    </subcellularLocation>
</comment>
<evidence type="ECO:0000256" key="3">
    <source>
        <dbReference type="ARBA" id="ARBA00022692"/>
    </source>
</evidence>
<keyword evidence="9" id="KW-0732">Signal</keyword>
<proteinExistence type="predicted"/>
<keyword evidence="3 8" id="KW-0812">Transmembrane</keyword>
<keyword evidence="5 8" id="KW-0472">Membrane</keyword>
<protein>
    <submittedName>
        <fullName evidence="10">Glutamate receptor ionotropic, kainate 4</fullName>
    </submittedName>
</protein>
<keyword evidence="7" id="KW-0325">Glycoprotein</keyword>
<feature type="signal peptide" evidence="9">
    <location>
        <begin position="1"/>
        <end position="21"/>
    </location>
</feature>
<evidence type="ECO:0000313" key="11">
    <source>
        <dbReference type="Proteomes" id="UP000440578"/>
    </source>
</evidence>
<sequence>MGVAVLPLTLALALMTAVVPATGTARSEHECLASYAVSQQWHSVTVFDQRPGASDRGVLVSLLTALLRRKMFVQLSAEPAAPGSECPSDSDGHSDTDAAVLLRPAGGALLCPRGALHAWTEVRRAGRGGVTFVTVRWDAARGRMAPVDSVDCFGGRLTAQPVARSTGDFRGVLRGVHVAVSIVGRANGQPMDGRGGGISNLRGMAFSEHGEGVLLRYMSETLGFSYSIRLVSHVPNGNSFNEQENMLANNSVHMTVNSLTQTVRRSSMMRFSFPTSTFQDRVAIQRPRVARRPFEPKRPFSRAAWIAVVLCVTLLALWMAGCQALAVFSTADGRRSAFRRELSFLAGWWTLAAMVCKQYGRGLPVPTRVSHAVFCFLCFGFTFLVGSYYISVIHSFMALDRPQLPYSTIRQGLETGSLSVGYNKGGVMERKILTARDPLLRLIAKHERARPSGVDFWSQESDQLGAWLRAGPHHGFLLAEEDLETHQALHPDSSCNICFLPELVSTRPSGVAYSHQFRHSRLLDLQLLRLRELGLLQRVAGRRREPAALCRLRAEPARWQPLGLEDLSAVLALVPLGMAAALVVLAAERAVHLISTVAAERTVTHIP</sequence>
<evidence type="ECO:0000256" key="4">
    <source>
        <dbReference type="ARBA" id="ARBA00022989"/>
    </source>
</evidence>
<feature type="chain" id="PRO_5025600219" evidence="9">
    <location>
        <begin position="22"/>
        <end position="607"/>
    </location>
</feature>
<dbReference type="AlphaFoldDB" id="A0A6A4WHK1"/>
<evidence type="ECO:0000256" key="7">
    <source>
        <dbReference type="ARBA" id="ARBA00023180"/>
    </source>
</evidence>
<keyword evidence="2" id="KW-1003">Cell membrane</keyword>
<evidence type="ECO:0000256" key="1">
    <source>
        <dbReference type="ARBA" id="ARBA00004651"/>
    </source>
</evidence>
<dbReference type="PANTHER" id="PTHR42643:SF32">
    <property type="entry name" value="IONOTROPIC RECEPTOR 31A, ISOFORM C-RELATED"/>
    <property type="match status" value="1"/>
</dbReference>
<keyword evidence="4 8" id="KW-1133">Transmembrane helix</keyword>
<reference evidence="10 11" key="1">
    <citation type="submission" date="2019-07" db="EMBL/GenBank/DDBJ databases">
        <title>Draft genome assembly of a fouling barnacle, Amphibalanus amphitrite (Darwin, 1854): The first reference genome for Thecostraca.</title>
        <authorList>
            <person name="Kim W."/>
        </authorList>
    </citation>
    <scope>NUCLEOTIDE SEQUENCE [LARGE SCALE GENOMIC DNA]</scope>
    <source>
        <strain evidence="10">SNU_AA5</strain>
        <tissue evidence="10">Soma without cirri and trophi</tissue>
    </source>
</reference>
<comment type="caution">
    <text evidence="10">The sequence shown here is derived from an EMBL/GenBank/DDBJ whole genome shotgun (WGS) entry which is preliminary data.</text>
</comment>
<evidence type="ECO:0000256" key="5">
    <source>
        <dbReference type="ARBA" id="ARBA00023136"/>
    </source>
</evidence>
<dbReference type="Gene3D" id="3.40.190.10">
    <property type="entry name" value="Periplasmic binding protein-like II"/>
    <property type="match status" value="1"/>
</dbReference>
<name>A0A6A4WHK1_AMPAM</name>
<dbReference type="PANTHER" id="PTHR42643">
    <property type="entry name" value="IONOTROPIC RECEPTOR 20A-RELATED"/>
    <property type="match status" value="1"/>
</dbReference>